<evidence type="ECO:0000256" key="10">
    <source>
        <dbReference type="ARBA" id="ARBA00023038"/>
    </source>
</evidence>
<evidence type="ECO:0000256" key="13">
    <source>
        <dbReference type="PROSITE-ProRule" id="PRU00125"/>
    </source>
</evidence>
<feature type="domain" description="LIM zinc-binding" evidence="15">
    <location>
        <begin position="316"/>
        <end position="376"/>
    </location>
</feature>
<dbReference type="PaxDb" id="8022-A0A060W5I2"/>
<dbReference type="CDD" id="cd09357">
    <property type="entry name" value="LIM3_Zyxin_like"/>
    <property type="match status" value="1"/>
</dbReference>
<comment type="similarity">
    <text evidence="3">Belongs to the zyxin/ajuba family.</text>
</comment>
<sequence>MSGPTWPPPKTPGSPERPVPQMSDSGPAVYRQPPKKVSSDTRPKYVVHDQNRGGGGMATRYLAKRSTAGPMQHHHQKDPGFHPKSIDHYYQPPPQRLKEDQSLNPHMDRYQLMHQGRPEKPIGHHSIIDDEIDSLTCMLDDLDSYSQNSTQLYDNVPYNKHITGDRYKPSAQPGAPSQGRLFMGLPPHRQHQYRPTPPFPRDPLYFTQPDYADAQDSKPYPQPVTSSYTTASTTTRPRISVQDKTAHQTVPHGWYPSNPASQAQELHSERGYKGSAAGSGGRVTKCPTSNRGTETKKSGSCSVPSSACQPSKTTLERCSKCSKPIRDHILRFMGKAYHPCCFNCVVCGCCLDGVPFTLDATSQIHCLDDFHRKFAPCCSVCGQAIMPEPGQDAAVRIVALDRSFHVNCYVCEECGLRLSSEVKGRGCYPFDGHILCKGCSAQRIQDLSANISTDC</sequence>
<evidence type="ECO:0000256" key="7">
    <source>
        <dbReference type="ARBA" id="ARBA00022833"/>
    </source>
</evidence>
<evidence type="ECO:0000256" key="8">
    <source>
        <dbReference type="ARBA" id="ARBA00022889"/>
    </source>
</evidence>
<feature type="compositionally biased region" description="Polar residues" evidence="14">
    <location>
        <begin position="286"/>
        <end position="302"/>
    </location>
</feature>
<name>A0A060W5I2_ONCMY</name>
<comment type="subcellular location">
    <subcellularLocation>
        <location evidence="2">Cell junction</location>
        <location evidence="2">Focal adhesion</location>
    </subcellularLocation>
    <subcellularLocation>
        <location evidence="1">Cytoplasm</location>
        <location evidence="1">Cytoskeleton</location>
    </subcellularLocation>
</comment>
<evidence type="ECO:0000256" key="1">
    <source>
        <dbReference type="ARBA" id="ARBA00004245"/>
    </source>
</evidence>
<accession>A0A060W5I2</accession>
<dbReference type="PANTHER" id="PTHR24207:SF0">
    <property type="entry name" value="LIPOMA-PREFERRED PARTNER"/>
    <property type="match status" value="1"/>
</dbReference>
<feature type="compositionally biased region" description="Low complexity" evidence="14">
    <location>
        <begin position="225"/>
        <end position="235"/>
    </location>
</feature>
<dbReference type="GO" id="GO:0098609">
    <property type="term" value="P:cell-cell adhesion"/>
    <property type="evidence" value="ECO:0007669"/>
    <property type="project" value="TreeGrafter"/>
</dbReference>
<dbReference type="PROSITE" id="PS50023">
    <property type="entry name" value="LIM_DOMAIN_2"/>
    <property type="match status" value="2"/>
</dbReference>
<dbReference type="GO" id="GO:0046872">
    <property type="term" value="F:metal ion binding"/>
    <property type="evidence" value="ECO:0007669"/>
    <property type="project" value="UniProtKB-KW"/>
</dbReference>
<keyword evidence="4" id="KW-0963">Cytoplasm</keyword>
<feature type="compositionally biased region" description="Pro residues" evidence="14">
    <location>
        <begin position="1"/>
        <end position="18"/>
    </location>
</feature>
<evidence type="ECO:0000256" key="3">
    <source>
        <dbReference type="ARBA" id="ARBA00009611"/>
    </source>
</evidence>
<dbReference type="GO" id="GO:0001725">
    <property type="term" value="C:stress fiber"/>
    <property type="evidence" value="ECO:0007669"/>
    <property type="project" value="TreeGrafter"/>
</dbReference>
<keyword evidence="8" id="KW-0130">Cell adhesion</keyword>
<dbReference type="SUPFAM" id="SSF57716">
    <property type="entry name" value="Glucocorticoid receptor-like (DNA-binding domain)"/>
    <property type="match status" value="2"/>
</dbReference>
<evidence type="ECO:0000256" key="14">
    <source>
        <dbReference type="SAM" id="MobiDB-lite"/>
    </source>
</evidence>
<keyword evidence="10 13" id="KW-0440">LIM domain</keyword>
<dbReference type="FunFam" id="2.10.110.10:FF:000057">
    <property type="entry name" value="Zyxin"/>
    <property type="match status" value="1"/>
</dbReference>
<protein>
    <recommendedName>
        <fullName evidence="12">Zyxin</fullName>
    </recommendedName>
</protein>
<proteinExistence type="inferred from homology"/>
<keyword evidence="9" id="KW-0965">Cell junction</keyword>
<feature type="region of interest" description="Disordered" evidence="14">
    <location>
        <begin position="1"/>
        <end position="84"/>
    </location>
</feature>
<reference evidence="16" key="2">
    <citation type="submission" date="2014-03" db="EMBL/GenBank/DDBJ databases">
        <authorList>
            <person name="Genoscope - CEA"/>
        </authorList>
    </citation>
    <scope>NUCLEOTIDE SEQUENCE</scope>
</reference>
<keyword evidence="6" id="KW-0677">Repeat</keyword>
<feature type="region of interest" description="Disordered" evidence="14">
    <location>
        <begin position="209"/>
        <end position="302"/>
    </location>
</feature>
<keyword evidence="5 13" id="KW-0479">Metal-binding</keyword>
<evidence type="ECO:0000313" key="17">
    <source>
        <dbReference type="Proteomes" id="UP000193380"/>
    </source>
</evidence>
<dbReference type="Proteomes" id="UP000193380">
    <property type="component" value="Unassembled WGS sequence"/>
</dbReference>
<keyword evidence="7 13" id="KW-0862">Zinc</keyword>
<dbReference type="Pfam" id="PF00412">
    <property type="entry name" value="LIM"/>
    <property type="match status" value="2"/>
</dbReference>
<dbReference type="STRING" id="8022.A0A060W5I2"/>
<dbReference type="AlphaFoldDB" id="A0A060W5I2"/>
<evidence type="ECO:0000256" key="9">
    <source>
        <dbReference type="ARBA" id="ARBA00022949"/>
    </source>
</evidence>
<evidence type="ECO:0000256" key="12">
    <source>
        <dbReference type="ARBA" id="ARBA00039396"/>
    </source>
</evidence>
<dbReference type="Gene3D" id="2.10.110.10">
    <property type="entry name" value="Cysteine Rich Protein"/>
    <property type="match status" value="2"/>
</dbReference>
<dbReference type="PANTHER" id="PTHR24207">
    <property type="entry name" value="ZYX102 PROTEIN"/>
    <property type="match status" value="1"/>
</dbReference>
<dbReference type="FunFam" id="2.10.110.10:FF:000027">
    <property type="entry name" value="lipoma-preferred partner isoform X1"/>
    <property type="match status" value="1"/>
</dbReference>
<evidence type="ECO:0000259" key="15">
    <source>
        <dbReference type="PROSITE" id="PS50023"/>
    </source>
</evidence>
<evidence type="ECO:0000256" key="6">
    <source>
        <dbReference type="ARBA" id="ARBA00022737"/>
    </source>
</evidence>
<evidence type="ECO:0000256" key="2">
    <source>
        <dbReference type="ARBA" id="ARBA00004246"/>
    </source>
</evidence>
<evidence type="ECO:0000313" key="16">
    <source>
        <dbReference type="EMBL" id="CDQ62271.1"/>
    </source>
</evidence>
<gene>
    <name evidence="16" type="ORF">GSONMT00066834001</name>
</gene>
<organism evidence="16 17">
    <name type="scientific">Oncorhynchus mykiss</name>
    <name type="common">Rainbow trout</name>
    <name type="synonym">Salmo gairdneri</name>
    <dbReference type="NCBI Taxonomy" id="8022"/>
    <lineage>
        <taxon>Eukaryota</taxon>
        <taxon>Metazoa</taxon>
        <taxon>Chordata</taxon>
        <taxon>Craniata</taxon>
        <taxon>Vertebrata</taxon>
        <taxon>Euteleostomi</taxon>
        <taxon>Actinopterygii</taxon>
        <taxon>Neopterygii</taxon>
        <taxon>Teleostei</taxon>
        <taxon>Protacanthopterygii</taxon>
        <taxon>Salmoniformes</taxon>
        <taxon>Salmonidae</taxon>
        <taxon>Salmoninae</taxon>
        <taxon>Oncorhynchus</taxon>
    </lineage>
</organism>
<dbReference type="GO" id="GO:0005925">
    <property type="term" value="C:focal adhesion"/>
    <property type="evidence" value="ECO:0007669"/>
    <property type="project" value="UniProtKB-SubCell"/>
</dbReference>
<evidence type="ECO:0000256" key="5">
    <source>
        <dbReference type="ARBA" id="ARBA00022723"/>
    </source>
</evidence>
<dbReference type="InterPro" id="IPR001781">
    <property type="entry name" value="Znf_LIM"/>
</dbReference>
<feature type="compositionally biased region" description="Basic and acidic residues" evidence="14">
    <location>
        <begin position="37"/>
        <end position="51"/>
    </location>
</feature>
<reference evidence="16" key="1">
    <citation type="journal article" date="2014" name="Nat. Commun.">
        <title>The rainbow trout genome provides novel insights into evolution after whole-genome duplication in vertebrates.</title>
        <authorList>
            <person name="Berthelot C."/>
            <person name="Brunet F."/>
            <person name="Chalopin D."/>
            <person name="Juanchich A."/>
            <person name="Bernard M."/>
            <person name="Noel B."/>
            <person name="Bento P."/>
            <person name="Da Silva C."/>
            <person name="Labadie K."/>
            <person name="Alberti A."/>
            <person name="Aury J.M."/>
            <person name="Louis A."/>
            <person name="Dehais P."/>
            <person name="Bardou P."/>
            <person name="Montfort J."/>
            <person name="Klopp C."/>
            <person name="Cabau C."/>
            <person name="Gaspin C."/>
            <person name="Thorgaard G.H."/>
            <person name="Boussaha M."/>
            <person name="Quillet E."/>
            <person name="Guyomard R."/>
            <person name="Galiana D."/>
            <person name="Bobe J."/>
            <person name="Volff J.N."/>
            <person name="Genet C."/>
            <person name="Wincker P."/>
            <person name="Jaillon O."/>
            <person name="Roest Crollius H."/>
            <person name="Guiguen Y."/>
        </authorList>
    </citation>
    <scope>NUCLEOTIDE SEQUENCE [LARGE SCALE GENOMIC DNA]</scope>
</reference>
<keyword evidence="11" id="KW-0206">Cytoskeleton</keyword>
<evidence type="ECO:0000256" key="4">
    <source>
        <dbReference type="ARBA" id="ARBA00022490"/>
    </source>
</evidence>
<dbReference type="SMART" id="SM00132">
    <property type="entry name" value="LIM"/>
    <property type="match status" value="2"/>
</dbReference>
<feature type="domain" description="LIM zinc-binding" evidence="15">
    <location>
        <begin position="379"/>
        <end position="446"/>
    </location>
</feature>
<evidence type="ECO:0000256" key="11">
    <source>
        <dbReference type="ARBA" id="ARBA00023212"/>
    </source>
</evidence>
<dbReference type="EMBL" id="FR904402">
    <property type="protein sequence ID" value="CDQ62271.1"/>
    <property type="molecule type" value="Genomic_DNA"/>
</dbReference>